<dbReference type="PANTHER" id="PTHR10110">
    <property type="entry name" value="SODIUM/HYDROGEN EXCHANGER"/>
    <property type="match status" value="1"/>
</dbReference>
<proteinExistence type="predicted"/>
<accession>A0A0B4CE31</accession>
<keyword evidence="5 11" id="KW-1133">Transmembrane helix</keyword>
<feature type="transmembrane region" description="Helical" evidence="11">
    <location>
        <begin position="52"/>
        <end position="69"/>
    </location>
</feature>
<evidence type="ECO:0000256" key="11">
    <source>
        <dbReference type="SAM" id="Phobius"/>
    </source>
</evidence>
<keyword evidence="4 11" id="KW-0812">Transmembrane</keyword>
<feature type="domain" description="Cation/H+ exchanger transmembrane" evidence="12">
    <location>
        <begin position="422"/>
        <end position="484"/>
    </location>
</feature>
<evidence type="ECO:0000256" key="1">
    <source>
        <dbReference type="ARBA" id="ARBA00004651"/>
    </source>
</evidence>
<name>A0A0B4CE31_9MICO</name>
<dbReference type="RefSeq" id="WP_039412977.1">
    <property type="nucleotide sequence ID" value="NZ_JWSZ01000003.1"/>
</dbReference>
<keyword evidence="6" id="KW-0915">Sodium</keyword>
<keyword evidence="8 11" id="KW-0472">Membrane</keyword>
<dbReference type="GO" id="GO:0015386">
    <property type="term" value="F:potassium:proton antiporter activity"/>
    <property type="evidence" value="ECO:0007669"/>
    <property type="project" value="TreeGrafter"/>
</dbReference>
<evidence type="ECO:0000313" key="14">
    <source>
        <dbReference type="Proteomes" id="UP000031202"/>
    </source>
</evidence>
<sequence>MTDLTWLIAGIAVIGVSTVLARRLGVAGPLILVAIGLVASLLMPKFSVPPELILVGILPPLLYASAVRLPAIEFRRDAVPIAGLAVVLVVISALALGTLFYVAIPGLDFALAVALGAIVSPTDAVATSIAKKLGISPRVITMLEGESLLNDATALVLLRSAVAASAAGFSLGSTIGAFAWGVLVAVVIGVGVGLLTLRVRRWIGEPVANTAVGFIVPFVAYLPTEHLGGSGLVAAVAAGITAGQGAARWSTPEQRVSDELNWHTLELLLEGAVFLIMGLELRDIVSANIEKHSGVGVGIGLALAALAIVLAVRALYVSGLVTLIGRRARRMQRDRLQAFSDRLDAFDVEKGDLRDLRPQPGENPNPAPRSGGLVRRTTGRAARRVARRWARRTPDAASAQRRVEGVRARVGRVLNDMDYYQASPLGWKEGVVIVWAGMRGVVTLAAAQTLDPDTTPARELLILIAFVVALVSLMVQGLSLPWVIRMLRIPSATGDGSSSEEADRLADELREAALAHLRTPGLADSSGQPFPPEVLSKLAERMSSPPIEAPEISTASVIDLRISLIEAMRERLVDVSSEGSYSSATLRHALAQLDADQLSIQLRRDPDD</sequence>
<comment type="subcellular location">
    <subcellularLocation>
        <location evidence="1">Cell membrane</location>
        <topology evidence="1">Multi-pass membrane protein</topology>
    </subcellularLocation>
</comment>
<feature type="transmembrane region" description="Helical" evidence="11">
    <location>
        <begin position="299"/>
        <end position="325"/>
    </location>
</feature>
<evidence type="ECO:0000256" key="2">
    <source>
        <dbReference type="ARBA" id="ARBA00022448"/>
    </source>
</evidence>
<evidence type="ECO:0000256" key="6">
    <source>
        <dbReference type="ARBA" id="ARBA00023053"/>
    </source>
</evidence>
<feature type="transmembrane region" description="Helical" evidence="11">
    <location>
        <begin position="81"/>
        <end position="103"/>
    </location>
</feature>
<evidence type="ECO:0000256" key="8">
    <source>
        <dbReference type="ARBA" id="ARBA00023136"/>
    </source>
</evidence>
<evidence type="ECO:0000313" key="13">
    <source>
        <dbReference type="EMBL" id="KIC59504.1"/>
    </source>
</evidence>
<dbReference type="GO" id="GO:0051453">
    <property type="term" value="P:regulation of intracellular pH"/>
    <property type="evidence" value="ECO:0007669"/>
    <property type="project" value="TreeGrafter"/>
</dbReference>
<reference evidence="13 14" key="1">
    <citation type="submission" date="2014-12" db="EMBL/GenBank/DDBJ databases">
        <title>Genome sequencing of Microbacterium hominis TPW29.</title>
        <authorList>
            <person name="Tan P.W."/>
            <person name="Chan K.-G."/>
        </authorList>
    </citation>
    <scope>NUCLEOTIDE SEQUENCE [LARGE SCALE GENOMIC DNA]</scope>
    <source>
        <strain evidence="13 14">TPW29</strain>
    </source>
</reference>
<feature type="transmembrane region" description="Helical" evidence="11">
    <location>
        <begin position="207"/>
        <end position="224"/>
    </location>
</feature>
<dbReference type="Pfam" id="PF00999">
    <property type="entry name" value="Na_H_Exchanger"/>
    <property type="match status" value="2"/>
</dbReference>
<evidence type="ECO:0000256" key="10">
    <source>
        <dbReference type="SAM" id="MobiDB-lite"/>
    </source>
</evidence>
<feature type="transmembrane region" description="Helical" evidence="11">
    <location>
        <begin position="430"/>
        <end position="448"/>
    </location>
</feature>
<feature type="transmembrane region" description="Helical" evidence="11">
    <location>
        <begin position="29"/>
        <end position="46"/>
    </location>
</feature>
<dbReference type="Proteomes" id="UP000031202">
    <property type="component" value="Unassembled WGS sequence"/>
</dbReference>
<evidence type="ECO:0000256" key="9">
    <source>
        <dbReference type="ARBA" id="ARBA00023201"/>
    </source>
</evidence>
<dbReference type="PANTHER" id="PTHR10110:SF86">
    <property type="entry name" value="SODIUM_HYDROGEN EXCHANGER 7"/>
    <property type="match status" value="1"/>
</dbReference>
<dbReference type="InterPro" id="IPR018422">
    <property type="entry name" value="Cation/H_exchanger_CPA1"/>
</dbReference>
<keyword evidence="9" id="KW-0739">Sodium transport</keyword>
<dbReference type="GO" id="GO:0015385">
    <property type="term" value="F:sodium:proton antiporter activity"/>
    <property type="evidence" value="ECO:0007669"/>
    <property type="project" value="InterPro"/>
</dbReference>
<evidence type="ECO:0000259" key="12">
    <source>
        <dbReference type="Pfam" id="PF00999"/>
    </source>
</evidence>
<dbReference type="GO" id="GO:0098719">
    <property type="term" value="P:sodium ion import across plasma membrane"/>
    <property type="evidence" value="ECO:0007669"/>
    <property type="project" value="TreeGrafter"/>
</dbReference>
<evidence type="ECO:0000256" key="5">
    <source>
        <dbReference type="ARBA" id="ARBA00022989"/>
    </source>
</evidence>
<keyword evidence="7" id="KW-0406">Ion transport</keyword>
<feature type="transmembrane region" description="Helical" evidence="11">
    <location>
        <begin position="460"/>
        <end position="484"/>
    </location>
</feature>
<keyword evidence="3" id="KW-1003">Cell membrane</keyword>
<feature type="transmembrane region" description="Helical" evidence="11">
    <location>
        <begin position="177"/>
        <end position="195"/>
    </location>
</feature>
<dbReference type="Gene3D" id="6.10.140.1330">
    <property type="match status" value="1"/>
</dbReference>
<dbReference type="GO" id="GO:0005886">
    <property type="term" value="C:plasma membrane"/>
    <property type="evidence" value="ECO:0007669"/>
    <property type="project" value="UniProtKB-SubCell"/>
</dbReference>
<evidence type="ECO:0000256" key="7">
    <source>
        <dbReference type="ARBA" id="ARBA00023065"/>
    </source>
</evidence>
<dbReference type="EMBL" id="JWSZ01000003">
    <property type="protein sequence ID" value="KIC59504.1"/>
    <property type="molecule type" value="Genomic_DNA"/>
</dbReference>
<organism evidence="13 14">
    <name type="scientific">Microbacterium hominis</name>
    <dbReference type="NCBI Taxonomy" id="162426"/>
    <lineage>
        <taxon>Bacteria</taxon>
        <taxon>Bacillati</taxon>
        <taxon>Actinomycetota</taxon>
        <taxon>Actinomycetes</taxon>
        <taxon>Micrococcales</taxon>
        <taxon>Microbacteriaceae</taxon>
        <taxon>Microbacterium</taxon>
    </lineage>
</organism>
<protein>
    <submittedName>
        <fullName evidence="13">Sodium:proton antiporter</fullName>
    </submittedName>
</protein>
<gene>
    <name evidence="13" type="ORF">RM52_03370</name>
</gene>
<dbReference type="AlphaFoldDB" id="A0A0B4CE31"/>
<feature type="domain" description="Cation/H+ exchanger transmembrane" evidence="12">
    <location>
        <begin position="13"/>
        <end position="324"/>
    </location>
</feature>
<feature type="transmembrane region" description="Helical" evidence="11">
    <location>
        <begin position="6"/>
        <end position="22"/>
    </location>
</feature>
<dbReference type="InterPro" id="IPR006153">
    <property type="entry name" value="Cation/H_exchanger_TM"/>
</dbReference>
<keyword evidence="2" id="KW-0813">Transport</keyword>
<evidence type="ECO:0000256" key="3">
    <source>
        <dbReference type="ARBA" id="ARBA00022475"/>
    </source>
</evidence>
<comment type="caution">
    <text evidence="13">The sequence shown here is derived from an EMBL/GenBank/DDBJ whole genome shotgun (WGS) entry which is preliminary data.</text>
</comment>
<feature type="region of interest" description="Disordered" evidence="10">
    <location>
        <begin position="353"/>
        <end position="380"/>
    </location>
</feature>
<evidence type="ECO:0000256" key="4">
    <source>
        <dbReference type="ARBA" id="ARBA00022692"/>
    </source>
</evidence>